<reference evidence="8 9" key="1">
    <citation type="submission" date="2019-04" db="EMBL/GenBank/DDBJ databases">
        <title>Azoarcus rhizosphaerae sp. nov. isolated from rhizosphere of Ficus religiosa.</title>
        <authorList>
            <person name="Lin S.-Y."/>
            <person name="Hameed A."/>
            <person name="Hsu Y.-H."/>
            <person name="Young C.-C."/>
        </authorList>
    </citation>
    <scope>NUCLEOTIDE SEQUENCE [LARGE SCALE GENOMIC DNA]</scope>
    <source>
        <strain evidence="8 9">CC-YHH848</strain>
    </source>
</reference>
<dbReference type="Gene3D" id="3.30.70.270">
    <property type="match status" value="1"/>
</dbReference>
<evidence type="ECO:0000313" key="8">
    <source>
        <dbReference type="EMBL" id="THF59338.1"/>
    </source>
</evidence>
<gene>
    <name evidence="8" type="ORF">E6O51_15185</name>
</gene>
<feature type="domain" description="CHASE" evidence="6">
    <location>
        <begin position="79"/>
        <end position="291"/>
    </location>
</feature>
<feature type="domain" description="GGDEF" evidence="7">
    <location>
        <begin position="487"/>
        <end position="620"/>
    </location>
</feature>
<protein>
    <submittedName>
        <fullName evidence="8">GGDEF domain-containing protein</fullName>
    </submittedName>
</protein>
<dbReference type="InterPro" id="IPR052155">
    <property type="entry name" value="Biofilm_reg_signaling"/>
</dbReference>
<dbReference type="SMART" id="SM00267">
    <property type="entry name" value="GGDEF"/>
    <property type="match status" value="1"/>
</dbReference>
<dbReference type="PROSITE" id="PS50839">
    <property type="entry name" value="CHASE"/>
    <property type="match status" value="1"/>
</dbReference>
<proteinExistence type="predicted"/>
<dbReference type="InterPro" id="IPR000160">
    <property type="entry name" value="GGDEF_dom"/>
</dbReference>
<dbReference type="InterPro" id="IPR000014">
    <property type="entry name" value="PAS"/>
</dbReference>
<keyword evidence="4" id="KW-0472">Membrane</keyword>
<dbReference type="InterPro" id="IPR029787">
    <property type="entry name" value="Nucleotide_cyclase"/>
</dbReference>
<dbReference type="SMART" id="SM00091">
    <property type="entry name" value="PAS"/>
    <property type="match status" value="1"/>
</dbReference>
<dbReference type="InterPro" id="IPR042240">
    <property type="entry name" value="CHASE_sf"/>
</dbReference>
<evidence type="ECO:0000256" key="2">
    <source>
        <dbReference type="ARBA" id="ARBA00022692"/>
    </source>
</evidence>
<dbReference type="SUPFAM" id="SSF55073">
    <property type="entry name" value="Nucleotide cyclase"/>
    <property type="match status" value="1"/>
</dbReference>
<evidence type="ECO:0000259" key="6">
    <source>
        <dbReference type="PROSITE" id="PS50839"/>
    </source>
</evidence>
<dbReference type="Gene3D" id="3.30.450.20">
    <property type="entry name" value="PAS domain"/>
    <property type="match status" value="1"/>
</dbReference>
<dbReference type="InterPro" id="IPR013767">
    <property type="entry name" value="PAS_fold"/>
</dbReference>
<dbReference type="OrthoDB" id="9763119at2"/>
<dbReference type="GO" id="GO:0016020">
    <property type="term" value="C:membrane"/>
    <property type="evidence" value="ECO:0007669"/>
    <property type="project" value="UniProtKB-SubCell"/>
</dbReference>
<dbReference type="RefSeq" id="WP_136385853.1">
    <property type="nucleotide sequence ID" value="NZ_SSOD01000013.1"/>
</dbReference>
<evidence type="ECO:0000259" key="7">
    <source>
        <dbReference type="PROSITE" id="PS50887"/>
    </source>
</evidence>
<dbReference type="PROSITE" id="PS50887">
    <property type="entry name" value="GGDEF"/>
    <property type="match status" value="1"/>
</dbReference>
<dbReference type="SUPFAM" id="SSF55785">
    <property type="entry name" value="PYP-like sensor domain (PAS domain)"/>
    <property type="match status" value="1"/>
</dbReference>
<accession>A0A4S4AIY9</accession>
<dbReference type="Proteomes" id="UP000307956">
    <property type="component" value="Unassembled WGS sequence"/>
</dbReference>
<evidence type="ECO:0000313" key="9">
    <source>
        <dbReference type="Proteomes" id="UP000307956"/>
    </source>
</evidence>
<dbReference type="InterPro" id="IPR035965">
    <property type="entry name" value="PAS-like_dom_sf"/>
</dbReference>
<dbReference type="Gene3D" id="3.30.450.350">
    <property type="entry name" value="CHASE domain"/>
    <property type="match status" value="1"/>
</dbReference>
<dbReference type="FunFam" id="3.30.70.270:FF:000001">
    <property type="entry name" value="Diguanylate cyclase domain protein"/>
    <property type="match status" value="1"/>
</dbReference>
<evidence type="ECO:0000256" key="1">
    <source>
        <dbReference type="ARBA" id="ARBA00004370"/>
    </source>
</evidence>
<evidence type="ECO:0000256" key="3">
    <source>
        <dbReference type="ARBA" id="ARBA00022989"/>
    </source>
</evidence>
<dbReference type="CDD" id="cd00130">
    <property type="entry name" value="PAS"/>
    <property type="match status" value="1"/>
</dbReference>
<sequence>MVRRKSRAPPAARARRVAYAVALAVALLGAAGWHQFARRGDAQQHAQFERAVDQAVLSLGQQTALYRNALLGLSAAYHASNELDAHEFTRYVEALYIRRNLNGLRAFALNRDIGQTELPAFLAEVRQHLPALDEAYRTYAVHPPGERPHYHLVELIHPAVGNNRSLGFDLWHDAARRETIERARATGFAATPPIRLRQEPSSLAVLMLAPVNARGLLTGEPRDTVAASFRVADMVDAALSEPLRRQFALRIVDAGVAGDAGLLFQDAVPGGEAGAALQRELAFGGRQWRLLFTPARTPPAVVEPLTALLLVGSLASLSGAVAWLVMQRRQRAARMAALAHLASDCVFGLDRHGVVHEASSTALRITGVPREAWLGRQLCDGVREEDGERVGAALRTACEQGRPASVEFRTRDGGAGSRWIAARVGNHLADPKIGRILVQVADIDARKRGEEIIARMAYFDALTNLPNRRLLDERARFTLGHAHRSGHPAAVLVLDLDGFKEVNDQAGHAVGDAVLSTVATRLSASIRENDTAARLGGDEFVVLLSAPDGEEEACAAARRIVAALTEPITAGGRSWRMTASIGIALYPTAGTTLDELLRAADAAMYRIKHGSRDGYAVADEVPPP</sequence>
<dbReference type="NCBIfam" id="TIGR00254">
    <property type="entry name" value="GGDEF"/>
    <property type="match status" value="1"/>
</dbReference>
<dbReference type="Pfam" id="PF00990">
    <property type="entry name" value="GGDEF"/>
    <property type="match status" value="1"/>
</dbReference>
<keyword evidence="3" id="KW-1133">Transmembrane helix</keyword>
<comment type="subcellular location">
    <subcellularLocation>
        <location evidence="1">Membrane</location>
    </subcellularLocation>
</comment>
<name>A0A4S4AIY9_9RHOO</name>
<evidence type="ECO:0000256" key="4">
    <source>
        <dbReference type="ARBA" id="ARBA00023136"/>
    </source>
</evidence>
<dbReference type="GO" id="GO:0007165">
    <property type="term" value="P:signal transduction"/>
    <property type="evidence" value="ECO:0007669"/>
    <property type="project" value="UniProtKB-ARBA"/>
</dbReference>
<dbReference type="CDD" id="cd01949">
    <property type="entry name" value="GGDEF"/>
    <property type="match status" value="1"/>
</dbReference>
<keyword evidence="2" id="KW-0812">Transmembrane</keyword>
<keyword evidence="9" id="KW-1185">Reference proteome</keyword>
<dbReference type="EMBL" id="SSOD01000013">
    <property type="protein sequence ID" value="THF59338.1"/>
    <property type="molecule type" value="Genomic_DNA"/>
</dbReference>
<dbReference type="NCBIfam" id="TIGR00229">
    <property type="entry name" value="sensory_box"/>
    <property type="match status" value="1"/>
</dbReference>
<dbReference type="Pfam" id="PF03924">
    <property type="entry name" value="CHASE"/>
    <property type="match status" value="1"/>
</dbReference>
<dbReference type="GO" id="GO:0006355">
    <property type="term" value="P:regulation of DNA-templated transcription"/>
    <property type="evidence" value="ECO:0007669"/>
    <property type="project" value="InterPro"/>
</dbReference>
<feature type="domain" description="PAS" evidence="5">
    <location>
        <begin position="331"/>
        <end position="401"/>
    </location>
</feature>
<dbReference type="PANTHER" id="PTHR44757">
    <property type="entry name" value="DIGUANYLATE CYCLASE DGCP"/>
    <property type="match status" value="1"/>
</dbReference>
<dbReference type="PROSITE" id="PS50112">
    <property type="entry name" value="PAS"/>
    <property type="match status" value="1"/>
</dbReference>
<dbReference type="GO" id="GO:0003824">
    <property type="term" value="F:catalytic activity"/>
    <property type="evidence" value="ECO:0007669"/>
    <property type="project" value="UniProtKB-ARBA"/>
</dbReference>
<comment type="caution">
    <text evidence="8">The sequence shown here is derived from an EMBL/GenBank/DDBJ whole genome shotgun (WGS) entry which is preliminary data.</text>
</comment>
<dbReference type="InterPro" id="IPR043128">
    <property type="entry name" value="Rev_trsase/Diguanyl_cyclase"/>
</dbReference>
<organism evidence="8 9">
    <name type="scientific">Pseudothauera rhizosphaerae</name>
    <dbReference type="NCBI Taxonomy" id="2565932"/>
    <lineage>
        <taxon>Bacteria</taxon>
        <taxon>Pseudomonadati</taxon>
        <taxon>Pseudomonadota</taxon>
        <taxon>Betaproteobacteria</taxon>
        <taxon>Rhodocyclales</taxon>
        <taxon>Zoogloeaceae</taxon>
        <taxon>Pseudothauera</taxon>
    </lineage>
</organism>
<dbReference type="AlphaFoldDB" id="A0A4S4AIY9"/>
<dbReference type="SMART" id="SM01079">
    <property type="entry name" value="CHASE"/>
    <property type="match status" value="1"/>
</dbReference>
<evidence type="ECO:0000259" key="5">
    <source>
        <dbReference type="PROSITE" id="PS50112"/>
    </source>
</evidence>
<dbReference type="InterPro" id="IPR006189">
    <property type="entry name" value="CHASE_dom"/>
</dbReference>
<dbReference type="PANTHER" id="PTHR44757:SF2">
    <property type="entry name" value="BIOFILM ARCHITECTURE MAINTENANCE PROTEIN MBAA"/>
    <property type="match status" value="1"/>
</dbReference>
<dbReference type="Pfam" id="PF00989">
    <property type="entry name" value="PAS"/>
    <property type="match status" value="1"/>
</dbReference>